<dbReference type="WBParaSite" id="SSTP_0000393300.1">
    <property type="protein sequence ID" value="SSTP_0000393300.1"/>
    <property type="gene ID" value="SSTP_0000393300"/>
</dbReference>
<dbReference type="Proteomes" id="UP000035681">
    <property type="component" value="Unplaced"/>
</dbReference>
<evidence type="ECO:0000313" key="4">
    <source>
        <dbReference type="WBParaSite" id="TCONS_00005661.p1"/>
    </source>
</evidence>
<dbReference type="InterPro" id="IPR008569">
    <property type="entry name" value="DUF851"/>
</dbReference>
<feature type="region of interest" description="Disordered" evidence="1">
    <location>
        <begin position="1"/>
        <end position="42"/>
    </location>
</feature>
<evidence type="ECO:0000313" key="2">
    <source>
        <dbReference type="Proteomes" id="UP000035681"/>
    </source>
</evidence>
<evidence type="ECO:0000256" key="1">
    <source>
        <dbReference type="SAM" id="MobiDB-lite"/>
    </source>
</evidence>
<reference evidence="3" key="1">
    <citation type="submission" date="2015-08" db="UniProtKB">
        <authorList>
            <consortium name="WormBaseParasite"/>
        </authorList>
    </citation>
    <scope>IDENTIFICATION</scope>
</reference>
<evidence type="ECO:0000313" key="3">
    <source>
        <dbReference type="WBParaSite" id="SSTP_0000393300.1"/>
    </source>
</evidence>
<dbReference type="WBParaSite" id="TCONS_00005661.p1">
    <property type="protein sequence ID" value="TCONS_00005661.p1"/>
    <property type="gene ID" value="XLOC_003915"/>
</dbReference>
<feature type="compositionally biased region" description="Polar residues" evidence="1">
    <location>
        <begin position="19"/>
        <end position="33"/>
    </location>
</feature>
<organism evidence="3">
    <name type="scientific">Strongyloides stercoralis</name>
    <name type="common">Threadworm</name>
    <dbReference type="NCBI Taxonomy" id="6248"/>
    <lineage>
        <taxon>Eukaryota</taxon>
        <taxon>Metazoa</taxon>
        <taxon>Ecdysozoa</taxon>
        <taxon>Nematoda</taxon>
        <taxon>Chromadorea</taxon>
        <taxon>Rhabditida</taxon>
        <taxon>Tylenchina</taxon>
        <taxon>Panagrolaimomorpha</taxon>
        <taxon>Strongyloidoidea</taxon>
        <taxon>Strongyloididae</taxon>
        <taxon>Strongyloides</taxon>
    </lineage>
</organism>
<dbReference type="Pfam" id="PF05867">
    <property type="entry name" value="DUF851"/>
    <property type="match status" value="1"/>
</dbReference>
<protein>
    <submittedName>
        <fullName evidence="3 4">Uncharacterized protein</fullName>
    </submittedName>
</protein>
<accession>A0A0K0E362</accession>
<sequence length="327" mass="38293">MIRSGKADVKDKKPKDNYIASTRSKYNKVSQTKDLQEQKETVKKKKPSWTSTFIYVNPHVHEPLQIDVFSTMLNKKIFGKIFNYAQTLAKKKQDQEALDEMLKAKKNSFSLGDLFPSSRLFRKKNKNTVEAGGERKLVASLRTKEIHPYHSMSTKDEMKKHPNVVFQPNKFSDYLFNQNGHPPWINDLGFEDSENSESETDNNLNIDSELIIELYNDRLRLVAADHEPQYTMNPFKDEITTACELDFLFKWEYIVSNTIRSLVGIVEEKETKYSKVENKKRQNNSTVSFKSLPTYYLAFNRIRPYKKYVKVPYKCNKTIKVIEKEIK</sequence>
<dbReference type="AlphaFoldDB" id="A0A0K0E362"/>
<keyword evidence="2" id="KW-1185">Reference proteome</keyword>
<proteinExistence type="predicted"/>
<feature type="compositionally biased region" description="Basic and acidic residues" evidence="1">
    <location>
        <begin position="1"/>
        <end position="16"/>
    </location>
</feature>
<name>A0A0K0E362_STRER</name>